<evidence type="ECO:0000313" key="2">
    <source>
        <dbReference type="EMBL" id="PYH90206.1"/>
    </source>
</evidence>
<feature type="region of interest" description="Disordered" evidence="1">
    <location>
        <begin position="76"/>
        <end position="105"/>
    </location>
</feature>
<gene>
    <name evidence="2" type="ORF">BO71DRAFT_82324</name>
</gene>
<feature type="compositionally biased region" description="Basic and acidic residues" evidence="1">
    <location>
        <begin position="93"/>
        <end position="105"/>
    </location>
</feature>
<evidence type="ECO:0000256" key="1">
    <source>
        <dbReference type="SAM" id="MobiDB-lite"/>
    </source>
</evidence>
<accession>A0A319CYA2</accession>
<name>A0A319CYA2_9EURO</name>
<reference evidence="2 3" key="1">
    <citation type="submission" date="2018-02" db="EMBL/GenBank/DDBJ databases">
        <title>The genomes of Aspergillus section Nigri reveals drivers in fungal speciation.</title>
        <authorList>
            <consortium name="DOE Joint Genome Institute"/>
            <person name="Vesth T.C."/>
            <person name="Nybo J."/>
            <person name="Theobald S."/>
            <person name="Brandl J."/>
            <person name="Frisvad J.C."/>
            <person name="Nielsen K.F."/>
            <person name="Lyhne E.K."/>
            <person name="Kogle M.E."/>
            <person name="Kuo A."/>
            <person name="Riley R."/>
            <person name="Clum A."/>
            <person name="Nolan M."/>
            <person name="Lipzen A."/>
            <person name="Salamov A."/>
            <person name="Henrissat B."/>
            <person name="Wiebenga A."/>
            <person name="De vries R.P."/>
            <person name="Grigoriev I.V."/>
            <person name="Mortensen U.H."/>
            <person name="Andersen M.R."/>
            <person name="Baker S.E."/>
        </authorList>
    </citation>
    <scope>NUCLEOTIDE SEQUENCE [LARGE SCALE GENOMIC DNA]</scope>
    <source>
        <strain evidence="2 3">CBS 707.79</strain>
    </source>
</reference>
<proteinExistence type="predicted"/>
<sequence>MTVRRARVGSGVAASQCWDGVWRTGNNGGRSNTQARPSGTCKGGQWGGNDGFCAMGGRSERGGWLLVAGLPHAEGMHRSPAGVIGPGQAIETPRLRGSCERRGGQ</sequence>
<protein>
    <submittedName>
        <fullName evidence="2">Uncharacterized protein</fullName>
    </submittedName>
</protein>
<evidence type="ECO:0000313" key="3">
    <source>
        <dbReference type="Proteomes" id="UP000247810"/>
    </source>
</evidence>
<dbReference type="EMBL" id="KZ825992">
    <property type="protein sequence ID" value="PYH90206.1"/>
    <property type="molecule type" value="Genomic_DNA"/>
</dbReference>
<dbReference type="AlphaFoldDB" id="A0A319CYA2"/>
<dbReference type="Proteomes" id="UP000247810">
    <property type="component" value="Unassembled WGS sequence"/>
</dbReference>
<organism evidence="2 3">
    <name type="scientific">Aspergillus ellipticus CBS 707.79</name>
    <dbReference type="NCBI Taxonomy" id="1448320"/>
    <lineage>
        <taxon>Eukaryota</taxon>
        <taxon>Fungi</taxon>
        <taxon>Dikarya</taxon>
        <taxon>Ascomycota</taxon>
        <taxon>Pezizomycotina</taxon>
        <taxon>Eurotiomycetes</taxon>
        <taxon>Eurotiomycetidae</taxon>
        <taxon>Eurotiales</taxon>
        <taxon>Aspergillaceae</taxon>
        <taxon>Aspergillus</taxon>
        <taxon>Aspergillus subgen. Circumdati</taxon>
    </lineage>
</organism>
<keyword evidence="3" id="KW-1185">Reference proteome</keyword>
<dbReference type="VEuPathDB" id="FungiDB:BO71DRAFT_82324"/>